<feature type="compositionally biased region" description="Basic and acidic residues" evidence="1">
    <location>
        <begin position="946"/>
        <end position="969"/>
    </location>
</feature>
<accession>A0A8J2RRM6</accession>
<feature type="compositionally biased region" description="Polar residues" evidence="1">
    <location>
        <begin position="358"/>
        <end position="372"/>
    </location>
</feature>
<feature type="compositionally biased region" description="Basic and acidic residues" evidence="1">
    <location>
        <begin position="1031"/>
        <end position="1048"/>
    </location>
</feature>
<feature type="compositionally biased region" description="Low complexity" evidence="1">
    <location>
        <begin position="217"/>
        <end position="241"/>
    </location>
</feature>
<dbReference type="Proteomes" id="UP000789390">
    <property type="component" value="Unassembled WGS sequence"/>
</dbReference>
<protein>
    <submittedName>
        <fullName evidence="3">Uncharacterized protein</fullName>
    </submittedName>
</protein>
<feature type="compositionally biased region" description="Basic and acidic residues" evidence="1">
    <location>
        <begin position="843"/>
        <end position="854"/>
    </location>
</feature>
<evidence type="ECO:0000313" key="4">
    <source>
        <dbReference type="Proteomes" id="UP000789390"/>
    </source>
</evidence>
<feature type="compositionally biased region" description="Polar residues" evidence="1">
    <location>
        <begin position="922"/>
        <end position="931"/>
    </location>
</feature>
<reference evidence="3" key="1">
    <citation type="submission" date="2021-11" db="EMBL/GenBank/DDBJ databases">
        <authorList>
            <person name="Schell T."/>
        </authorList>
    </citation>
    <scope>NUCLEOTIDE SEQUENCE</scope>
    <source>
        <strain evidence="3">M5</strain>
    </source>
</reference>
<evidence type="ECO:0000256" key="2">
    <source>
        <dbReference type="SAM" id="SignalP"/>
    </source>
</evidence>
<feature type="compositionally biased region" description="Low complexity" evidence="1">
    <location>
        <begin position="408"/>
        <end position="428"/>
    </location>
</feature>
<feature type="compositionally biased region" description="Low complexity" evidence="1">
    <location>
        <begin position="873"/>
        <end position="890"/>
    </location>
</feature>
<feature type="compositionally biased region" description="Pro residues" evidence="1">
    <location>
        <begin position="676"/>
        <end position="688"/>
    </location>
</feature>
<feature type="compositionally biased region" description="Polar residues" evidence="1">
    <location>
        <begin position="753"/>
        <end position="784"/>
    </location>
</feature>
<feature type="chain" id="PRO_5035173830" evidence="2">
    <location>
        <begin position="21"/>
        <end position="1319"/>
    </location>
</feature>
<feature type="compositionally biased region" description="Basic and acidic residues" evidence="1">
    <location>
        <begin position="1111"/>
        <end position="1125"/>
    </location>
</feature>
<name>A0A8J2RRM6_9CRUS</name>
<feature type="compositionally biased region" description="Low complexity" evidence="1">
    <location>
        <begin position="1012"/>
        <end position="1024"/>
    </location>
</feature>
<evidence type="ECO:0000256" key="1">
    <source>
        <dbReference type="SAM" id="MobiDB-lite"/>
    </source>
</evidence>
<dbReference type="OrthoDB" id="6371102at2759"/>
<feature type="region of interest" description="Disordered" evidence="1">
    <location>
        <begin position="156"/>
        <end position="175"/>
    </location>
</feature>
<feature type="compositionally biased region" description="Pro residues" evidence="1">
    <location>
        <begin position="116"/>
        <end position="129"/>
    </location>
</feature>
<dbReference type="EMBL" id="CAKKLH010000112">
    <property type="protein sequence ID" value="CAH0103552.1"/>
    <property type="molecule type" value="Genomic_DNA"/>
</dbReference>
<feature type="region of interest" description="Disordered" evidence="1">
    <location>
        <begin position="212"/>
        <end position="242"/>
    </location>
</feature>
<feature type="compositionally biased region" description="Basic and acidic residues" evidence="1">
    <location>
        <begin position="1264"/>
        <end position="1289"/>
    </location>
</feature>
<sequence>MGRLKCFLLLAACLFDYVTTVMLVKADDGWKRLMELNTAQESRSAQWARSSEGAGGNRVPFVPEDIAMPPPWLLPHQQPQVAFPVAQAQVRSFFDEEVVDWPPRSPKTASIQSQHPPEPSQRQQPPPPLIHTTLQPPRRQWTDSTIRPVQHLWFDGDRHQSTSQRPQTVTKQATTAKLRDLATPVTQRVVEVKKLPAPVEPKDPYRTVQAIEPKPDQQQQHRQNKQQQTASRKSVVSTYDSSEYDYEEEGAVISSGHQDKRIINAKSDHDELEGDQGFYDESPSLTEVDATMSVSAGGRQDDFYAKPVAPSQRRQQSVQHFPQPETRRQPQTPTTSIEEADVEQHQAFDYSKTIFRTPVNSGHNSRQQQQFPHTPANEPVQQRENGRPATYVDETTETERHQPLKVKQGQQPGVRRQQQQQQQRHQQPSSSERNTSPPEVPVFEAERPSFYSPNLQASPNQQQRQFEVGQHHHQRQQQPAQQQAGEWPPRHPTADLNRKNKPRNPPHHPEEYQQHQQPSDNFGNVPRHKSKNPPEQHYQEEREDLQSDPQPPYRHQPPPYRPEEVGLNYDQPEEQHRPKEHHRPNKEHHQPIYDYQDGQQIGKKNQRPRRPPTETHPAPEFDPVPQNNPWLNHQNQPEENTYDPYDQQNQEHHPQHHEQEEQQRRPQEHQTEEPLPIAPTPGRRPPGGRPTFQSGEHFNGADNDEKGNNDGDFDSPGPFKAPPPHRPHHPQPNNRQRPHRPPPSHQRPKDASIVTQGLNTLKSLVGLQTSQQQRQRPHHSFNSNRPGGHRPGDRRRPPQHHAEGNSFENGGEIGRLDQDVSDEFGPSDLNNFPVQARHNLQPKNEEPMEHRSVLDDDIQDIAPAPISTTESSLRVTAPPTRPTTEATELPVPVSSTATPEETKSTLFPPFNKRVRPQPPSPAQTENKSNAGKDSPAGQLRITSYKQRIEAMKERAKLREQLAQSKKDTEGTVEQSPESVSPVPVSSTSTTTARPSTTRPKIPPRMPVRRPVTSGPTSSTTSSTTEAVPLMEKMDKVEDSKDSNYEQYKRRFKPKPSFSRSAPKEEELAAPSAEEVPAVKSDVQEEEPSSRKNLFGKMPGSPFVRRRIQQKQQREEEERLLSEESSKPVVIKDSVQEEMPTVPINPPRPNKRIRPGQFARTTTVPPIVEPSALDNEDEPASVLVSPDQWPPTSEPQAPVKTEISSLPIPAEEEESPKIELVSVATVENQDSENHQPPPVQEEEDFSTHQQPPFAFDSSPGQPFLDKPDVSSERMGSEMEEEPAHVQEKPRHSFFTMATNDPILPIEELLNIRVRDNGKDM</sequence>
<evidence type="ECO:0000313" key="3">
    <source>
        <dbReference type="EMBL" id="CAH0103552.1"/>
    </source>
</evidence>
<feature type="region of interest" description="Disordered" evidence="1">
    <location>
        <begin position="297"/>
        <end position="1289"/>
    </location>
</feature>
<feature type="compositionally biased region" description="Pro residues" evidence="1">
    <location>
        <begin position="549"/>
        <end position="560"/>
    </location>
</feature>
<organism evidence="3 4">
    <name type="scientific">Daphnia galeata</name>
    <dbReference type="NCBI Taxonomy" id="27404"/>
    <lineage>
        <taxon>Eukaryota</taxon>
        <taxon>Metazoa</taxon>
        <taxon>Ecdysozoa</taxon>
        <taxon>Arthropoda</taxon>
        <taxon>Crustacea</taxon>
        <taxon>Branchiopoda</taxon>
        <taxon>Diplostraca</taxon>
        <taxon>Cladocera</taxon>
        <taxon>Anomopoda</taxon>
        <taxon>Daphniidae</taxon>
        <taxon>Daphnia</taxon>
    </lineage>
</organism>
<gene>
    <name evidence="3" type="ORF">DGAL_LOCUS6126</name>
</gene>
<keyword evidence="4" id="KW-1185">Reference proteome</keyword>
<comment type="caution">
    <text evidence="3">The sequence shown here is derived from an EMBL/GenBank/DDBJ whole genome shotgun (WGS) entry which is preliminary data.</text>
</comment>
<keyword evidence="2" id="KW-0732">Signal</keyword>
<feature type="region of interest" description="Disordered" evidence="1">
    <location>
        <begin position="102"/>
        <end position="141"/>
    </location>
</feature>
<feature type="compositionally biased region" description="Basic and acidic residues" evidence="1">
    <location>
        <begin position="488"/>
        <end position="498"/>
    </location>
</feature>
<feature type="compositionally biased region" description="Polar residues" evidence="1">
    <location>
        <begin position="625"/>
        <end position="639"/>
    </location>
</feature>
<feature type="compositionally biased region" description="Low complexity" evidence="1">
    <location>
        <begin position="971"/>
        <end position="999"/>
    </location>
</feature>
<feature type="signal peptide" evidence="2">
    <location>
        <begin position="1"/>
        <end position="20"/>
    </location>
</feature>
<feature type="compositionally biased region" description="Basic and acidic residues" evidence="1">
    <location>
        <begin position="649"/>
        <end position="672"/>
    </location>
</feature>
<feature type="compositionally biased region" description="Polar residues" evidence="1">
    <location>
        <begin position="161"/>
        <end position="175"/>
    </location>
</feature>
<feature type="compositionally biased region" description="Basic and acidic residues" evidence="1">
    <location>
        <begin position="790"/>
        <end position="803"/>
    </location>
</feature>
<feature type="compositionally biased region" description="Polar residues" evidence="1">
    <location>
        <begin position="451"/>
        <end position="465"/>
    </location>
</feature>
<proteinExistence type="predicted"/>